<name>A0A1M4EQP7_9ACTN</name>
<dbReference type="InterPro" id="IPR028994">
    <property type="entry name" value="Integrin_alpha_N"/>
</dbReference>
<protein>
    <submittedName>
        <fullName evidence="1">Secreted protein</fullName>
    </submittedName>
</protein>
<sequence>MGDVNGDGYADLAARQGDTLYVWNGRGANRFGPGTAVGSGWSAYF</sequence>
<evidence type="ECO:0000313" key="1">
    <source>
        <dbReference type="EMBL" id="SBP01172.1"/>
    </source>
</evidence>
<gene>
    <name evidence="1" type="ORF">BN4615_P10688</name>
</gene>
<dbReference type="EMBL" id="LT559118">
    <property type="protein sequence ID" value="SBP01172.1"/>
    <property type="molecule type" value="Genomic_DNA"/>
</dbReference>
<dbReference type="SUPFAM" id="SSF69318">
    <property type="entry name" value="Integrin alpha N-terminal domain"/>
    <property type="match status" value="1"/>
</dbReference>
<accession>A0A1M4EQP7</accession>
<reference evidence="1" key="1">
    <citation type="submission" date="2016-04" db="EMBL/GenBank/DDBJ databases">
        <authorList>
            <person name="Evans L.H."/>
            <person name="Alamgir A."/>
            <person name="Owens N."/>
            <person name="Weber N.D."/>
            <person name="Virtaneva K."/>
            <person name="Barbian K."/>
            <person name="Babar A."/>
            <person name="Rosenke K."/>
        </authorList>
    </citation>
    <scope>NUCLEOTIDE SEQUENCE</scope>
    <source>
        <strain evidence="1">Nono1</strain>
    </source>
</reference>
<proteinExistence type="predicted"/>
<dbReference type="AlphaFoldDB" id="A0A1M4EQP7"/>
<organism evidence="1">
    <name type="scientific">Nonomuraea gerenzanensis</name>
    <dbReference type="NCBI Taxonomy" id="93944"/>
    <lineage>
        <taxon>Bacteria</taxon>
        <taxon>Bacillati</taxon>
        <taxon>Actinomycetota</taxon>
        <taxon>Actinomycetes</taxon>
        <taxon>Streptosporangiales</taxon>
        <taxon>Streptosporangiaceae</taxon>
        <taxon>Nonomuraea</taxon>
    </lineage>
</organism>